<proteinExistence type="predicted"/>
<protein>
    <submittedName>
        <fullName evidence="1">Uncharacterized protein</fullName>
    </submittedName>
</protein>
<name>A0A9K3DR52_HELAN</name>
<keyword evidence="2" id="KW-1185">Reference proteome</keyword>
<evidence type="ECO:0000313" key="1">
    <source>
        <dbReference type="EMBL" id="KAF5760110.1"/>
    </source>
</evidence>
<comment type="caution">
    <text evidence="1">The sequence shown here is derived from an EMBL/GenBank/DDBJ whole genome shotgun (WGS) entry which is preliminary data.</text>
</comment>
<evidence type="ECO:0000313" key="2">
    <source>
        <dbReference type="Proteomes" id="UP000215914"/>
    </source>
</evidence>
<reference evidence="1" key="1">
    <citation type="journal article" date="2017" name="Nature">
        <title>The sunflower genome provides insights into oil metabolism, flowering and Asterid evolution.</title>
        <authorList>
            <person name="Badouin H."/>
            <person name="Gouzy J."/>
            <person name="Grassa C.J."/>
            <person name="Murat F."/>
            <person name="Staton S.E."/>
            <person name="Cottret L."/>
            <person name="Lelandais-Briere C."/>
            <person name="Owens G.L."/>
            <person name="Carrere S."/>
            <person name="Mayjonade B."/>
            <person name="Legrand L."/>
            <person name="Gill N."/>
            <person name="Kane N.C."/>
            <person name="Bowers J.E."/>
            <person name="Hubner S."/>
            <person name="Bellec A."/>
            <person name="Berard A."/>
            <person name="Berges H."/>
            <person name="Blanchet N."/>
            <person name="Boniface M.C."/>
            <person name="Brunel D."/>
            <person name="Catrice O."/>
            <person name="Chaidir N."/>
            <person name="Claudel C."/>
            <person name="Donnadieu C."/>
            <person name="Faraut T."/>
            <person name="Fievet G."/>
            <person name="Helmstetter N."/>
            <person name="King M."/>
            <person name="Knapp S.J."/>
            <person name="Lai Z."/>
            <person name="Le Paslier M.C."/>
            <person name="Lippi Y."/>
            <person name="Lorenzon L."/>
            <person name="Mandel J.R."/>
            <person name="Marage G."/>
            <person name="Marchand G."/>
            <person name="Marquand E."/>
            <person name="Bret-Mestries E."/>
            <person name="Morien E."/>
            <person name="Nambeesan S."/>
            <person name="Nguyen T."/>
            <person name="Pegot-Espagnet P."/>
            <person name="Pouilly N."/>
            <person name="Raftis F."/>
            <person name="Sallet E."/>
            <person name="Schiex T."/>
            <person name="Thomas J."/>
            <person name="Vandecasteele C."/>
            <person name="Vares D."/>
            <person name="Vear F."/>
            <person name="Vautrin S."/>
            <person name="Crespi M."/>
            <person name="Mangin B."/>
            <person name="Burke J.M."/>
            <person name="Salse J."/>
            <person name="Munos S."/>
            <person name="Vincourt P."/>
            <person name="Rieseberg L.H."/>
            <person name="Langlade N.B."/>
        </authorList>
    </citation>
    <scope>NUCLEOTIDE SEQUENCE</scope>
    <source>
        <tissue evidence="1">Leaves</tissue>
    </source>
</reference>
<dbReference type="EMBL" id="MNCJ02000331">
    <property type="protein sequence ID" value="KAF5760110.1"/>
    <property type="molecule type" value="Genomic_DNA"/>
</dbReference>
<dbReference type="Proteomes" id="UP000215914">
    <property type="component" value="Unassembled WGS sequence"/>
</dbReference>
<dbReference type="AlphaFoldDB" id="A0A9K3DR52"/>
<reference evidence="1" key="2">
    <citation type="submission" date="2020-06" db="EMBL/GenBank/DDBJ databases">
        <title>Helianthus annuus Genome sequencing and assembly Release 2.</title>
        <authorList>
            <person name="Gouzy J."/>
            <person name="Langlade N."/>
            <person name="Munos S."/>
        </authorList>
    </citation>
    <scope>NUCLEOTIDE SEQUENCE</scope>
    <source>
        <tissue evidence="1">Leaves</tissue>
    </source>
</reference>
<sequence>MAFYSFKTFHIGISCRLTTFHVPRQQDKPTWLRLTTVQLPCHQFDPVNQVRLC</sequence>
<organism evidence="1 2">
    <name type="scientific">Helianthus annuus</name>
    <name type="common">Common sunflower</name>
    <dbReference type="NCBI Taxonomy" id="4232"/>
    <lineage>
        <taxon>Eukaryota</taxon>
        <taxon>Viridiplantae</taxon>
        <taxon>Streptophyta</taxon>
        <taxon>Embryophyta</taxon>
        <taxon>Tracheophyta</taxon>
        <taxon>Spermatophyta</taxon>
        <taxon>Magnoliopsida</taxon>
        <taxon>eudicotyledons</taxon>
        <taxon>Gunneridae</taxon>
        <taxon>Pentapetalae</taxon>
        <taxon>asterids</taxon>
        <taxon>campanulids</taxon>
        <taxon>Asterales</taxon>
        <taxon>Asteraceae</taxon>
        <taxon>Asteroideae</taxon>
        <taxon>Heliantheae alliance</taxon>
        <taxon>Heliantheae</taxon>
        <taxon>Helianthus</taxon>
    </lineage>
</organism>
<dbReference type="Gramene" id="mRNA:HanXRQr2_Chr16g0749441">
    <property type="protein sequence ID" value="CDS:HanXRQr2_Chr16g0749441.1"/>
    <property type="gene ID" value="HanXRQr2_Chr16g0749441"/>
</dbReference>
<accession>A0A9K3DR52</accession>
<gene>
    <name evidence="1" type="ORF">HanXRQr2_Chr16g0749441</name>
</gene>